<comment type="caution">
    <text evidence="2">The sequence shown here is derived from an EMBL/GenBank/DDBJ whole genome shotgun (WGS) entry which is preliminary data.</text>
</comment>
<evidence type="ECO:0000313" key="3">
    <source>
        <dbReference type="Proteomes" id="UP001200022"/>
    </source>
</evidence>
<dbReference type="PROSITE" id="PS51257">
    <property type="entry name" value="PROKAR_LIPOPROTEIN"/>
    <property type="match status" value="1"/>
</dbReference>
<dbReference type="Proteomes" id="UP001200022">
    <property type="component" value="Unassembled WGS sequence"/>
</dbReference>
<dbReference type="Pfam" id="PF00128">
    <property type="entry name" value="Alpha-amylase"/>
    <property type="match status" value="2"/>
</dbReference>
<dbReference type="InterPro" id="IPR006048">
    <property type="entry name" value="A-amylase/branching_C"/>
</dbReference>
<dbReference type="RefSeq" id="WP_237232183.1">
    <property type="nucleotide sequence ID" value="NZ_JAKKDV010000005.1"/>
</dbReference>
<dbReference type="PANTHER" id="PTHR10357:SF205">
    <property type="entry name" value="O-GLYCOSYL HYDROLASE FAMILY 13"/>
    <property type="match status" value="1"/>
</dbReference>
<dbReference type="PANTHER" id="PTHR10357">
    <property type="entry name" value="ALPHA-AMYLASE FAMILY MEMBER"/>
    <property type="match status" value="1"/>
</dbReference>
<evidence type="ECO:0000313" key="2">
    <source>
        <dbReference type="EMBL" id="MCF7561460.1"/>
    </source>
</evidence>
<dbReference type="SMART" id="SM00642">
    <property type="entry name" value="Aamy"/>
    <property type="match status" value="1"/>
</dbReference>
<protein>
    <submittedName>
        <fullName evidence="2">Alpha amylase C-terminal domain-containing protein</fullName>
    </submittedName>
</protein>
<reference evidence="2 3" key="1">
    <citation type="submission" date="2022-01" db="EMBL/GenBank/DDBJ databases">
        <title>Draft genome sequence of Sabulilitoribacter multivorans KCTC 32326.</title>
        <authorList>
            <person name="Oh J.-S."/>
        </authorList>
    </citation>
    <scope>NUCLEOTIDE SEQUENCE [LARGE SCALE GENOMIC DNA]</scope>
    <source>
        <strain evidence="2 3">M-M16</strain>
    </source>
</reference>
<dbReference type="EMBL" id="JAKKDV010000005">
    <property type="protein sequence ID" value="MCF7561460.1"/>
    <property type="molecule type" value="Genomic_DNA"/>
</dbReference>
<evidence type="ECO:0000259" key="1">
    <source>
        <dbReference type="SMART" id="SM00642"/>
    </source>
</evidence>
<dbReference type="SUPFAM" id="SSF51445">
    <property type="entry name" value="(Trans)glycosidases"/>
    <property type="match status" value="1"/>
</dbReference>
<dbReference type="Gene3D" id="3.20.20.80">
    <property type="entry name" value="Glycosidases"/>
    <property type="match status" value="2"/>
</dbReference>
<name>A0ABS9ILK0_9FLAO</name>
<gene>
    <name evidence="2" type="ORF">L3X39_12505</name>
</gene>
<dbReference type="InterPro" id="IPR017853">
    <property type="entry name" value="GH"/>
</dbReference>
<dbReference type="InterPro" id="IPR006047">
    <property type="entry name" value="GH13_cat_dom"/>
</dbReference>
<dbReference type="Pfam" id="PF02806">
    <property type="entry name" value="Alpha-amylase_C"/>
    <property type="match status" value="1"/>
</dbReference>
<sequence>MKNKLNILIVVIILFSCNKNKELVQKKLIVEKPKKEVIYQVFTRLFGNTNTTNKPWGTIEENGVGKFSDFTDKALKEIKDLGVTYIWYTGVPHHCVIRDYTQYGISNDDPDVVKGRAGSPYAVKDYYNVNPDLADNPEKRLEEFKALIQRSHQAGLKVIIDIVPNHVARNYKSISNPEGIESFGDSDNNTLVYDVNNNFYYIPGEHFKVPEPLNDYKPLGGEKHRLSDNKFEEFPAKWTGNGSSSSQPHFYDWYETVKVNYGVDPYGNKSFAELPQEFENEDYTKHYQFWQGKTVPDSWIKFKDIALYWLNFGVDGFRYDMAEMVPVEFWSYMNSHIKMKTPNAFLLAEVYNPDLYRDYIKKGKMDYLYDKVQLYDTIKHVMQGHGKTDHIPPIQEYLKDIEHHMLHFLENHDEQRIASPEFAGSAEKGKPAMVVSATISTSPTMIYFGQEVGELGKEDAGFGKPSRTSIFDYIGVPAHQRWMNIKAFDGGQSTNEEKELRDFYKRLLNFTIKSSALTENYQDIHLYNRQHTKNYNDKLLSFVRWSDDEKLVIISNFDAENGYNFHLKLPNEIVSKWELHDGSYNTLDALYHQFSSNLIVENGVGSVHIKINPLESFILKLN</sequence>
<accession>A0ABS9ILK0</accession>
<dbReference type="CDD" id="cd11349">
    <property type="entry name" value="AmyAc_3"/>
    <property type="match status" value="1"/>
</dbReference>
<proteinExistence type="predicted"/>
<feature type="domain" description="Glycosyl hydrolase family 13 catalytic" evidence="1">
    <location>
        <begin position="40"/>
        <end position="511"/>
    </location>
</feature>
<keyword evidence="3" id="KW-1185">Reference proteome</keyword>
<organism evidence="2 3">
    <name type="scientific">Flaviramulus multivorans</name>
    <dbReference type="NCBI Taxonomy" id="1304750"/>
    <lineage>
        <taxon>Bacteria</taxon>
        <taxon>Pseudomonadati</taxon>
        <taxon>Bacteroidota</taxon>
        <taxon>Flavobacteriia</taxon>
        <taxon>Flavobacteriales</taxon>
        <taxon>Flavobacteriaceae</taxon>
        <taxon>Flaviramulus</taxon>
    </lineage>
</organism>